<evidence type="ECO:0000256" key="11">
    <source>
        <dbReference type="ARBA" id="ARBA00039098"/>
    </source>
</evidence>
<dbReference type="GO" id="GO:0016887">
    <property type="term" value="F:ATP hydrolysis activity"/>
    <property type="evidence" value="ECO:0007669"/>
    <property type="project" value="InterPro"/>
</dbReference>
<dbReference type="Pfam" id="PF08352">
    <property type="entry name" value="oligo_HPY"/>
    <property type="match status" value="1"/>
</dbReference>
<dbReference type="Pfam" id="PF00005">
    <property type="entry name" value="ABC_tran"/>
    <property type="match status" value="1"/>
</dbReference>
<comment type="subunit">
    <text evidence="10">The complex is composed of two ATP-binding proteins (NikD and NikE), two transmembrane proteins (NikB and NikC) and a solute-binding protein (NikA).</text>
</comment>
<name>A0A1M5BP28_SALEC</name>
<keyword evidence="8" id="KW-0406">Ion transport</keyword>
<evidence type="ECO:0000256" key="5">
    <source>
        <dbReference type="ARBA" id="ARBA00022741"/>
    </source>
</evidence>
<evidence type="ECO:0000313" key="15">
    <source>
        <dbReference type="EMBL" id="SHF44160.1"/>
    </source>
</evidence>
<keyword evidence="4" id="KW-1003">Cell membrane</keyword>
<dbReference type="GO" id="GO:0015413">
    <property type="term" value="F:ABC-type nickel transporter activity"/>
    <property type="evidence" value="ECO:0007669"/>
    <property type="project" value="UniProtKB-EC"/>
</dbReference>
<evidence type="ECO:0000313" key="16">
    <source>
        <dbReference type="Proteomes" id="UP000183945"/>
    </source>
</evidence>
<protein>
    <recommendedName>
        <fullName evidence="12">Nickel import system ATP-binding protein NikD</fullName>
        <ecNumber evidence="11">7.2.2.11</ecNumber>
    </recommendedName>
</protein>
<comment type="subcellular location">
    <subcellularLocation>
        <location evidence="1">Cell inner membrane</location>
        <topology evidence="1">Peripheral membrane protein</topology>
    </subcellularLocation>
</comment>
<dbReference type="CDD" id="cd03257">
    <property type="entry name" value="ABC_NikE_OppD_transporters"/>
    <property type="match status" value="1"/>
</dbReference>
<proteinExistence type="inferred from homology"/>
<keyword evidence="7" id="KW-1278">Translocase</keyword>
<keyword evidence="5" id="KW-0547">Nucleotide-binding</keyword>
<dbReference type="PROSITE" id="PS50893">
    <property type="entry name" value="ABC_TRANSPORTER_2"/>
    <property type="match status" value="1"/>
</dbReference>
<accession>A0A1M5BP28</accession>
<evidence type="ECO:0000256" key="3">
    <source>
        <dbReference type="ARBA" id="ARBA00022448"/>
    </source>
</evidence>
<keyword evidence="16" id="KW-1185">Reference proteome</keyword>
<dbReference type="EMBL" id="FQVT01000001">
    <property type="protein sequence ID" value="SHF44160.1"/>
    <property type="molecule type" value="Genomic_DNA"/>
</dbReference>
<dbReference type="GO" id="GO:0005524">
    <property type="term" value="F:ATP binding"/>
    <property type="evidence" value="ECO:0007669"/>
    <property type="project" value="UniProtKB-KW"/>
</dbReference>
<dbReference type="STRING" id="1073325.SAMN05444483_101118"/>
<dbReference type="SMART" id="SM00382">
    <property type="entry name" value="AAA"/>
    <property type="match status" value="1"/>
</dbReference>
<dbReference type="Gene3D" id="3.40.50.300">
    <property type="entry name" value="P-loop containing nucleotide triphosphate hydrolases"/>
    <property type="match status" value="1"/>
</dbReference>
<organism evidence="15 16">
    <name type="scientific">Salegentibacter echinorum</name>
    <dbReference type="NCBI Taxonomy" id="1073325"/>
    <lineage>
        <taxon>Bacteria</taxon>
        <taxon>Pseudomonadati</taxon>
        <taxon>Bacteroidota</taxon>
        <taxon>Flavobacteriia</taxon>
        <taxon>Flavobacteriales</taxon>
        <taxon>Flavobacteriaceae</taxon>
        <taxon>Salegentibacter</taxon>
    </lineage>
</organism>
<evidence type="ECO:0000256" key="13">
    <source>
        <dbReference type="ARBA" id="ARBA00048610"/>
    </source>
</evidence>
<dbReference type="EC" id="7.2.2.11" evidence="11"/>
<evidence type="ECO:0000256" key="1">
    <source>
        <dbReference type="ARBA" id="ARBA00004417"/>
    </source>
</evidence>
<evidence type="ECO:0000256" key="8">
    <source>
        <dbReference type="ARBA" id="ARBA00023065"/>
    </source>
</evidence>
<evidence type="ECO:0000256" key="12">
    <source>
        <dbReference type="ARBA" id="ARBA00044143"/>
    </source>
</evidence>
<keyword evidence="6 15" id="KW-0067">ATP-binding</keyword>
<dbReference type="SUPFAM" id="SSF52540">
    <property type="entry name" value="P-loop containing nucleoside triphosphate hydrolases"/>
    <property type="match status" value="1"/>
</dbReference>
<comment type="similarity">
    <text evidence="2">Belongs to the ABC transporter superfamily.</text>
</comment>
<evidence type="ECO:0000256" key="10">
    <source>
        <dbReference type="ARBA" id="ARBA00038669"/>
    </source>
</evidence>
<dbReference type="PANTHER" id="PTHR43297:SF13">
    <property type="entry name" value="NICKEL ABC TRANSPORTER, ATP-BINDING PROTEIN"/>
    <property type="match status" value="1"/>
</dbReference>
<gene>
    <name evidence="15" type="ORF">SAMN05444483_101118</name>
</gene>
<evidence type="ECO:0000256" key="2">
    <source>
        <dbReference type="ARBA" id="ARBA00005417"/>
    </source>
</evidence>
<evidence type="ECO:0000256" key="7">
    <source>
        <dbReference type="ARBA" id="ARBA00022967"/>
    </source>
</evidence>
<dbReference type="PROSITE" id="PS00211">
    <property type="entry name" value="ABC_TRANSPORTER_1"/>
    <property type="match status" value="1"/>
</dbReference>
<dbReference type="Proteomes" id="UP000183945">
    <property type="component" value="Unassembled WGS sequence"/>
</dbReference>
<dbReference type="GO" id="GO:0015833">
    <property type="term" value="P:peptide transport"/>
    <property type="evidence" value="ECO:0007669"/>
    <property type="project" value="InterPro"/>
</dbReference>
<reference evidence="16" key="1">
    <citation type="submission" date="2016-11" db="EMBL/GenBank/DDBJ databases">
        <authorList>
            <person name="Varghese N."/>
            <person name="Submissions S."/>
        </authorList>
    </citation>
    <scope>NUCLEOTIDE SEQUENCE [LARGE SCALE GENOMIC DNA]</scope>
    <source>
        <strain evidence="16">DSM 24579</strain>
    </source>
</reference>
<dbReference type="InterPro" id="IPR003593">
    <property type="entry name" value="AAA+_ATPase"/>
</dbReference>
<dbReference type="NCBIfam" id="TIGR01727">
    <property type="entry name" value="oligo_HPY"/>
    <property type="match status" value="1"/>
</dbReference>
<keyword evidence="3" id="KW-0813">Transport</keyword>
<evidence type="ECO:0000259" key="14">
    <source>
        <dbReference type="PROSITE" id="PS50893"/>
    </source>
</evidence>
<dbReference type="PANTHER" id="PTHR43297">
    <property type="entry name" value="OLIGOPEPTIDE TRANSPORT ATP-BINDING PROTEIN APPD"/>
    <property type="match status" value="1"/>
</dbReference>
<comment type="catalytic activity">
    <reaction evidence="13">
        <text>Ni(2+)(out) + ATP + H2O = Ni(2+)(in) + ADP + phosphate + H(+)</text>
        <dbReference type="Rhea" id="RHEA:15557"/>
        <dbReference type="ChEBI" id="CHEBI:15377"/>
        <dbReference type="ChEBI" id="CHEBI:15378"/>
        <dbReference type="ChEBI" id="CHEBI:30616"/>
        <dbReference type="ChEBI" id="CHEBI:43474"/>
        <dbReference type="ChEBI" id="CHEBI:49786"/>
        <dbReference type="ChEBI" id="CHEBI:456216"/>
        <dbReference type="EC" id="7.2.2.11"/>
    </reaction>
    <physiologicalReaction direction="left-to-right" evidence="13">
        <dbReference type="Rhea" id="RHEA:15558"/>
    </physiologicalReaction>
</comment>
<dbReference type="InterPro" id="IPR050388">
    <property type="entry name" value="ABC_Ni/Peptide_Import"/>
</dbReference>
<dbReference type="InterPro" id="IPR003439">
    <property type="entry name" value="ABC_transporter-like_ATP-bd"/>
</dbReference>
<evidence type="ECO:0000256" key="4">
    <source>
        <dbReference type="ARBA" id="ARBA00022475"/>
    </source>
</evidence>
<sequence>MSSMEKTPLSETKEMQPLLKVRDFSLAFPQYENGFQETYIQVIRDFELSIYPGEIVAVVGSSGSGKSLLADSILGILPENAKTGGKIYFEGTRLTKRRQEQLRGNAISLIPQSVKALDPLMKTGKQVQSIVRDKKAKKRIQREAFQKLGLPANTDKKYPFELSGGMARRVLIATAMASEARLIIADEPTPGLDKKTLREILQNIKQLSENNRGIMFITHDIHAALKIADKIAVFYGGETLEIARKEDFSGDGENLRHPYTKALWRALPENDFKALKGNQPEAGRVPKGCVFEPRCPIATDFCKKNKPKSEIINNGMVRCFYA</sequence>
<keyword evidence="9" id="KW-0472">Membrane</keyword>
<dbReference type="GO" id="GO:0005886">
    <property type="term" value="C:plasma membrane"/>
    <property type="evidence" value="ECO:0007669"/>
    <property type="project" value="UniProtKB-SubCell"/>
</dbReference>
<dbReference type="InterPro" id="IPR013563">
    <property type="entry name" value="Oligopep_ABC_C"/>
</dbReference>
<dbReference type="AlphaFoldDB" id="A0A1M5BP28"/>
<dbReference type="InterPro" id="IPR027417">
    <property type="entry name" value="P-loop_NTPase"/>
</dbReference>
<evidence type="ECO:0000256" key="9">
    <source>
        <dbReference type="ARBA" id="ARBA00023136"/>
    </source>
</evidence>
<evidence type="ECO:0000256" key="6">
    <source>
        <dbReference type="ARBA" id="ARBA00022840"/>
    </source>
</evidence>
<feature type="domain" description="ABC transporter" evidence="14">
    <location>
        <begin position="19"/>
        <end position="261"/>
    </location>
</feature>
<dbReference type="InterPro" id="IPR017871">
    <property type="entry name" value="ABC_transporter-like_CS"/>
</dbReference>